<evidence type="ECO:0000313" key="1">
    <source>
        <dbReference type="EMBL" id="ERL86357.1"/>
    </source>
</evidence>
<dbReference type="STRING" id="77166.U4TZW8"/>
<dbReference type="Proteomes" id="UP000030742">
    <property type="component" value="Unassembled WGS sequence"/>
</dbReference>
<dbReference type="EMBL" id="KB631811">
    <property type="protein sequence ID" value="ERL86357.1"/>
    <property type="molecule type" value="Genomic_DNA"/>
</dbReference>
<organism evidence="1 2">
    <name type="scientific">Dendroctonus ponderosae</name>
    <name type="common">Mountain pine beetle</name>
    <dbReference type="NCBI Taxonomy" id="77166"/>
    <lineage>
        <taxon>Eukaryota</taxon>
        <taxon>Metazoa</taxon>
        <taxon>Ecdysozoa</taxon>
        <taxon>Arthropoda</taxon>
        <taxon>Hexapoda</taxon>
        <taxon>Insecta</taxon>
        <taxon>Pterygota</taxon>
        <taxon>Neoptera</taxon>
        <taxon>Endopterygota</taxon>
        <taxon>Coleoptera</taxon>
        <taxon>Polyphaga</taxon>
        <taxon>Cucujiformia</taxon>
        <taxon>Curculionidae</taxon>
        <taxon>Scolytinae</taxon>
        <taxon>Dendroctonus</taxon>
    </lineage>
</organism>
<gene>
    <name evidence="1" type="ORF">D910_03765</name>
</gene>
<sequence length="188" mass="21081">MCSVVATLSLGIYLISIICEEKKKTAGLSKLVRQTKLISYIELALFNGYLPRYLLNLLHWTALVSPKAYRVVLNVKPLNPGEKRLPKDILEAAYEIAKRGTMYGQGAAQNSFKMNNNNIMEDLSGLYDIGDSAAITPLHNKVDRNADMIDALGKEIRELRLVLNKNMKLLEQYTVVHRKNSVKTANTS</sequence>
<accession>U4TZW8</accession>
<reference evidence="1 2" key="1">
    <citation type="journal article" date="2013" name="Genome Biol.">
        <title>Draft genome of the mountain pine beetle, Dendroctonus ponderosae Hopkins, a major forest pest.</title>
        <authorList>
            <person name="Keeling C.I."/>
            <person name="Yuen M.M."/>
            <person name="Liao N.Y."/>
            <person name="Docking T.R."/>
            <person name="Chan S.K."/>
            <person name="Taylor G.A."/>
            <person name="Palmquist D.L."/>
            <person name="Jackman S.D."/>
            <person name="Nguyen A."/>
            <person name="Li M."/>
            <person name="Henderson H."/>
            <person name="Janes J.K."/>
            <person name="Zhao Y."/>
            <person name="Pandoh P."/>
            <person name="Moore R."/>
            <person name="Sperling F.A."/>
            <person name="Huber D.P."/>
            <person name="Birol I."/>
            <person name="Jones S.J."/>
            <person name="Bohlmann J."/>
        </authorList>
    </citation>
    <scope>NUCLEOTIDE SEQUENCE</scope>
</reference>
<dbReference type="AlphaFoldDB" id="U4TZW8"/>
<proteinExistence type="predicted"/>
<protein>
    <submittedName>
        <fullName evidence="1">Uncharacterized protein</fullName>
    </submittedName>
</protein>
<dbReference type="OrthoDB" id="7464126at2759"/>
<evidence type="ECO:0000313" key="2">
    <source>
        <dbReference type="Proteomes" id="UP000030742"/>
    </source>
</evidence>
<name>U4TZW8_DENPD</name>